<comment type="similarity">
    <text evidence="1">Belongs to the methyltransferase superfamily.</text>
</comment>
<feature type="domain" description="Methyltransferase type 11" evidence="4">
    <location>
        <begin position="52"/>
        <end position="139"/>
    </location>
</feature>
<gene>
    <name evidence="5" type="ORF">GCM10017584_35800</name>
</gene>
<evidence type="ECO:0000259" key="4">
    <source>
        <dbReference type="Pfam" id="PF08241"/>
    </source>
</evidence>
<dbReference type="EMBL" id="BSEN01000015">
    <property type="protein sequence ID" value="GLJ78006.1"/>
    <property type="molecule type" value="Genomic_DNA"/>
</dbReference>
<dbReference type="GO" id="GO:0008757">
    <property type="term" value="F:S-adenosylmethionine-dependent methyltransferase activity"/>
    <property type="evidence" value="ECO:0007669"/>
    <property type="project" value="InterPro"/>
</dbReference>
<keyword evidence="3" id="KW-0808">Transferase</keyword>
<dbReference type="RefSeq" id="WP_271178603.1">
    <property type="nucleotide sequence ID" value="NZ_BAAAJO010000003.1"/>
</dbReference>
<sequence length="267" mass="28608">MVTLTPDPAPHRHREIAESFGAEAARYDRARPHYPQAVADAVLDGLPGRRVLDVGMGTGISALPFDEAGAHIVGVEVDPRMAELARSRGFQVEVARFEDWNAAGRVFDAVIAGQTWHWIDPSAGAAKAASVLATGGRLALFWNVADPEPEIASEFAAVYRSVETGLPFTPWAAPALDGYDAITGAAIAGIRATAAFAEPRRLRFDRQTTITGEAWLDQVPTMGGHNRIPRESLTELLDGLARVVDDHGGSFTMNYATVVILADRIAA</sequence>
<dbReference type="InterPro" id="IPR029063">
    <property type="entry name" value="SAM-dependent_MTases_sf"/>
</dbReference>
<evidence type="ECO:0000256" key="2">
    <source>
        <dbReference type="ARBA" id="ARBA00022603"/>
    </source>
</evidence>
<evidence type="ECO:0000313" key="6">
    <source>
        <dbReference type="Proteomes" id="UP001142372"/>
    </source>
</evidence>
<evidence type="ECO:0000256" key="3">
    <source>
        <dbReference type="ARBA" id="ARBA00022679"/>
    </source>
</evidence>
<evidence type="ECO:0000313" key="5">
    <source>
        <dbReference type="EMBL" id="GLJ78006.1"/>
    </source>
</evidence>
<dbReference type="InterPro" id="IPR051052">
    <property type="entry name" value="Diverse_substrate_MTase"/>
</dbReference>
<dbReference type="PANTHER" id="PTHR44942">
    <property type="entry name" value="METHYLTRANSF_11 DOMAIN-CONTAINING PROTEIN"/>
    <property type="match status" value="1"/>
</dbReference>
<keyword evidence="2 5" id="KW-0489">Methyltransferase</keyword>
<evidence type="ECO:0000256" key="1">
    <source>
        <dbReference type="ARBA" id="ARBA00008361"/>
    </source>
</evidence>
<dbReference type="SUPFAM" id="SSF53335">
    <property type="entry name" value="S-adenosyl-L-methionine-dependent methyltransferases"/>
    <property type="match status" value="1"/>
</dbReference>
<dbReference type="GO" id="GO:0032259">
    <property type="term" value="P:methylation"/>
    <property type="evidence" value="ECO:0007669"/>
    <property type="project" value="UniProtKB-KW"/>
</dbReference>
<accession>A0A9W6HCI7</accession>
<name>A0A9W6HCI7_9MICO</name>
<dbReference type="CDD" id="cd02440">
    <property type="entry name" value="AdoMet_MTases"/>
    <property type="match status" value="1"/>
</dbReference>
<reference evidence="5" key="1">
    <citation type="journal article" date="2014" name="Int. J. Syst. Evol. Microbiol.">
        <title>Complete genome sequence of Corynebacterium casei LMG S-19264T (=DSM 44701T), isolated from a smear-ripened cheese.</title>
        <authorList>
            <consortium name="US DOE Joint Genome Institute (JGI-PGF)"/>
            <person name="Walter F."/>
            <person name="Albersmeier A."/>
            <person name="Kalinowski J."/>
            <person name="Ruckert C."/>
        </authorList>
    </citation>
    <scope>NUCLEOTIDE SEQUENCE</scope>
    <source>
        <strain evidence="5">VKM Ac-1401</strain>
    </source>
</reference>
<proteinExistence type="inferred from homology"/>
<reference evidence="5" key="2">
    <citation type="submission" date="2023-01" db="EMBL/GenBank/DDBJ databases">
        <authorList>
            <person name="Sun Q."/>
            <person name="Evtushenko L."/>
        </authorList>
    </citation>
    <scope>NUCLEOTIDE SEQUENCE</scope>
    <source>
        <strain evidence="5">VKM Ac-1401</strain>
    </source>
</reference>
<dbReference type="Pfam" id="PF08241">
    <property type="entry name" value="Methyltransf_11"/>
    <property type="match status" value="1"/>
</dbReference>
<organism evidence="5 6">
    <name type="scientific">Leifsonia poae</name>
    <dbReference type="NCBI Taxonomy" id="110933"/>
    <lineage>
        <taxon>Bacteria</taxon>
        <taxon>Bacillati</taxon>
        <taxon>Actinomycetota</taxon>
        <taxon>Actinomycetes</taxon>
        <taxon>Micrococcales</taxon>
        <taxon>Microbacteriaceae</taxon>
        <taxon>Leifsonia</taxon>
    </lineage>
</organism>
<dbReference type="InterPro" id="IPR013216">
    <property type="entry name" value="Methyltransf_11"/>
</dbReference>
<dbReference type="PANTHER" id="PTHR44942:SF4">
    <property type="entry name" value="METHYLTRANSFERASE TYPE 11 DOMAIN-CONTAINING PROTEIN"/>
    <property type="match status" value="1"/>
</dbReference>
<dbReference type="Proteomes" id="UP001142372">
    <property type="component" value="Unassembled WGS sequence"/>
</dbReference>
<comment type="caution">
    <text evidence="5">The sequence shown here is derived from an EMBL/GenBank/DDBJ whole genome shotgun (WGS) entry which is preliminary data.</text>
</comment>
<dbReference type="AlphaFoldDB" id="A0A9W6HCI7"/>
<keyword evidence="6" id="KW-1185">Reference proteome</keyword>
<protein>
    <submittedName>
        <fullName evidence="5">Methyltransferase type 11</fullName>
    </submittedName>
</protein>
<dbReference type="Gene3D" id="3.40.50.150">
    <property type="entry name" value="Vaccinia Virus protein VP39"/>
    <property type="match status" value="1"/>
</dbReference>